<sequence>MEDFDINDLIRKVLNEEVVRENLKKVYLELGRDDKLFDKYMDEWFYKESEIAIDDIFRGLAGMTYDYIPGARFKIIQDDESLLTYKVASLILKWMNRISRELGMENSIEYAYRMAYRRNCRLLNFEPEFRFSPIKDLLVKKQQEPEFVGKERRAQIQSVSNCSIEWLGNEEEIEELFNEMKAKGFIHSLTPFEDFCTVFGGIPLDSVHPIRWGSDTITELLYFIQCFSNANLINAKRGNRYNYELIKFCFKRFDGAEFVGSYKNLMQSAETSLGIERVNRINELAEMFK</sequence>
<reference evidence="1 2" key="1">
    <citation type="submission" date="2023-05" db="EMBL/GenBank/DDBJ databases">
        <title>Novel species of genus Flectobacillus isolated from stream in China.</title>
        <authorList>
            <person name="Lu H."/>
        </authorList>
    </citation>
    <scope>NUCLEOTIDE SEQUENCE [LARGE SCALE GENOMIC DNA]</scope>
    <source>
        <strain evidence="1 2">LFS242W</strain>
    </source>
</reference>
<protein>
    <submittedName>
        <fullName evidence="1">Uncharacterized protein</fullName>
    </submittedName>
</protein>
<proteinExistence type="predicted"/>
<evidence type="ECO:0000313" key="2">
    <source>
        <dbReference type="Proteomes" id="UP001225761"/>
    </source>
</evidence>
<accession>A0ABT6Z053</accession>
<keyword evidence="2" id="KW-1185">Reference proteome</keyword>
<gene>
    <name evidence="1" type="ORF">QM481_08205</name>
</gene>
<comment type="caution">
    <text evidence="1">The sequence shown here is derived from an EMBL/GenBank/DDBJ whole genome shotgun (WGS) entry which is preliminary data.</text>
</comment>
<dbReference type="Proteomes" id="UP001225761">
    <property type="component" value="Unassembled WGS sequence"/>
</dbReference>
<name>A0ABT6Z053_9BACT</name>
<evidence type="ECO:0000313" key="1">
    <source>
        <dbReference type="EMBL" id="MDI9874506.1"/>
    </source>
</evidence>
<dbReference type="EMBL" id="JASHIE010000005">
    <property type="protein sequence ID" value="MDI9874506.1"/>
    <property type="molecule type" value="Genomic_DNA"/>
</dbReference>
<dbReference type="RefSeq" id="WP_283381382.1">
    <property type="nucleotide sequence ID" value="NZ_JASHIE010000005.1"/>
</dbReference>
<organism evidence="1 2">
    <name type="scientific">Flectobacillus rivi</name>
    <dbReference type="NCBI Taxonomy" id="2984209"/>
    <lineage>
        <taxon>Bacteria</taxon>
        <taxon>Pseudomonadati</taxon>
        <taxon>Bacteroidota</taxon>
        <taxon>Cytophagia</taxon>
        <taxon>Cytophagales</taxon>
        <taxon>Flectobacillaceae</taxon>
        <taxon>Flectobacillus</taxon>
    </lineage>
</organism>